<name>L7EAE5_MICAE</name>
<proteinExistence type="predicted"/>
<evidence type="ECO:0000256" key="1">
    <source>
        <dbReference type="SAM" id="Phobius"/>
    </source>
</evidence>
<accession>L7EAE5</accession>
<keyword evidence="1" id="KW-0812">Transmembrane</keyword>
<reference evidence="2 3" key="1">
    <citation type="journal article" date="2013" name="Genome Announc.">
        <title>Whole-Genome Sequence of Microcystis aeruginosa TAIHU98, a Nontoxic Bloom-Forming Strain Isolated from Taihu Lake, China.</title>
        <authorList>
            <person name="Yang C."/>
            <person name="Zhang W."/>
            <person name="Ren M."/>
            <person name="Song L."/>
            <person name="Li T."/>
            <person name="Zhao J."/>
        </authorList>
    </citation>
    <scope>NUCLEOTIDE SEQUENCE [LARGE SCALE GENOMIC DNA]</scope>
    <source>
        <strain evidence="2 3">TAIHU98</strain>
    </source>
</reference>
<dbReference type="Proteomes" id="UP000010932">
    <property type="component" value="Unassembled WGS sequence"/>
</dbReference>
<sequence length="45" mass="5594">MFYQIKFLIWFKENAIHLQHPSKFYYFHLLLIIFLIKSFIFALVA</sequence>
<evidence type="ECO:0000313" key="3">
    <source>
        <dbReference type="Proteomes" id="UP000010932"/>
    </source>
</evidence>
<feature type="transmembrane region" description="Helical" evidence="1">
    <location>
        <begin position="24"/>
        <end position="44"/>
    </location>
</feature>
<keyword evidence="1" id="KW-1133">Transmembrane helix</keyword>
<comment type="caution">
    <text evidence="2">The sequence shown here is derived from an EMBL/GenBank/DDBJ whole genome shotgun (WGS) entry which is preliminary data.</text>
</comment>
<protein>
    <submittedName>
        <fullName evidence="2">Uncharacterized protein</fullName>
    </submittedName>
</protein>
<evidence type="ECO:0000313" key="2">
    <source>
        <dbReference type="EMBL" id="ELP55252.1"/>
    </source>
</evidence>
<keyword evidence="1" id="KW-0472">Membrane</keyword>
<gene>
    <name evidence="2" type="ORF">O53_4083</name>
</gene>
<organism evidence="2 3">
    <name type="scientific">Microcystis aeruginosa TAIHU98</name>
    <dbReference type="NCBI Taxonomy" id="1134457"/>
    <lineage>
        <taxon>Bacteria</taxon>
        <taxon>Bacillati</taxon>
        <taxon>Cyanobacteriota</taxon>
        <taxon>Cyanophyceae</taxon>
        <taxon>Oscillatoriophycideae</taxon>
        <taxon>Chroococcales</taxon>
        <taxon>Microcystaceae</taxon>
        <taxon>Microcystis</taxon>
    </lineage>
</organism>
<dbReference type="AlphaFoldDB" id="L7EAE5"/>
<dbReference type="EMBL" id="ANKQ01000002">
    <property type="protein sequence ID" value="ELP55252.1"/>
    <property type="molecule type" value="Genomic_DNA"/>
</dbReference>
<dbReference type="PATRIC" id="fig|1134457.3.peg.4006"/>